<proteinExistence type="predicted"/>
<dbReference type="RefSeq" id="WP_131552055.1">
    <property type="nucleotide sequence ID" value="NZ_SJSK01000001.1"/>
</dbReference>
<comment type="caution">
    <text evidence="1">The sequence shown here is derived from an EMBL/GenBank/DDBJ whole genome shotgun (WGS) entry which is preliminary data.</text>
</comment>
<accession>A0A4R0N7G7</accession>
<organism evidence="1 2">
    <name type="scientific">Pedobacter frigiditerrae</name>
    <dbReference type="NCBI Taxonomy" id="2530452"/>
    <lineage>
        <taxon>Bacteria</taxon>
        <taxon>Pseudomonadati</taxon>
        <taxon>Bacteroidota</taxon>
        <taxon>Sphingobacteriia</taxon>
        <taxon>Sphingobacteriales</taxon>
        <taxon>Sphingobacteriaceae</taxon>
        <taxon>Pedobacter</taxon>
    </lineage>
</organism>
<evidence type="ECO:0000313" key="2">
    <source>
        <dbReference type="Proteomes" id="UP000292884"/>
    </source>
</evidence>
<name>A0A4R0N7G7_9SPHI</name>
<gene>
    <name evidence="1" type="ORF">EZ428_05290</name>
</gene>
<reference evidence="1 2" key="1">
    <citation type="submission" date="2019-02" db="EMBL/GenBank/DDBJ databases">
        <title>Pedobacter sp. RP-1-13 sp. nov., isolated from Arctic soil.</title>
        <authorList>
            <person name="Dahal R.H."/>
        </authorList>
    </citation>
    <scope>NUCLEOTIDE SEQUENCE [LARGE SCALE GENOMIC DNA]</scope>
    <source>
        <strain evidence="1 2">RP-1-13</strain>
    </source>
</reference>
<dbReference type="Proteomes" id="UP000292884">
    <property type="component" value="Unassembled WGS sequence"/>
</dbReference>
<protein>
    <submittedName>
        <fullName evidence="1">Uncharacterized protein</fullName>
    </submittedName>
</protein>
<evidence type="ECO:0000313" key="1">
    <source>
        <dbReference type="EMBL" id="TCC94194.1"/>
    </source>
</evidence>
<dbReference type="EMBL" id="SJSK01000001">
    <property type="protein sequence ID" value="TCC94194.1"/>
    <property type="molecule type" value="Genomic_DNA"/>
</dbReference>
<dbReference type="AlphaFoldDB" id="A0A4R0N7G7"/>
<sequence length="128" mass="14072">MRKFTFNEAGFQALQQELYQLNNDMLAAEAYQIKNAFAAWVLSKFELAQSQIDFLNKLNEAYVVFMAEQTSFAVGNRLPVSLAKEEAPANGDDQGKIVYTKSSLTASNAHPSGFAAGGELLFMISYTG</sequence>
<dbReference type="OrthoDB" id="798617at2"/>
<keyword evidence="2" id="KW-1185">Reference proteome</keyword>